<dbReference type="EMBL" id="LAZR01048578">
    <property type="protein sequence ID" value="KKK91606.1"/>
    <property type="molecule type" value="Genomic_DNA"/>
</dbReference>
<feature type="domain" description="dUTPase-like" evidence="5">
    <location>
        <begin position="13"/>
        <end position="122"/>
    </location>
</feature>
<dbReference type="Gene3D" id="2.70.40.10">
    <property type="match status" value="1"/>
</dbReference>
<dbReference type="CDD" id="cd07557">
    <property type="entry name" value="trimeric_dUTPase"/>
    <property type="match status" value="1"/>
</dbReference>
<keyword evidence="4" id="KW-0546">Nucleotide metabolism</keyword>
<reference evidence="6" key="1">
    <citation type="journal article" date="2015" name="Nature">
        <title>Complex archaea that bridge the gap between prokaryotes and eukaryotes.</title>
        <authorList>
            <person name="Spang A."/>
            <person name="Saw J.H."/>
            <person name="Jorgensen S.L."/>
            <person name="Zaremba-Niedzwiedzka K."/>
            <person name="Martijn J."/>
            <person name="Lind A.E."/>
            <person name="van Eijk R."/>
            <person name="Schleper C."/>
            <person name="Guy L."/>
            <person name="Ettema T.J."/>
        </authorList>
    </citation>
    <scope>NUCLEOTIDE SEQUENCE</scope>
</reference>
<organism evidence="6">
    <name type="scientific">marine sediment metagenome</name>
    <dbReference type="NCBI Taxonomy" id="412755"/>
    <lineage>
        <taxon>unclassified sequences</taxon>
        <taxon>metagenomes</taxon>
        <taxon>ecological metagenomes</taxon>
    </lineage>
</organism>
<dbReference type="GO" id="GO:0046081">
    <property type="term" value="P:dUTP catabolic process"/>
    <property type="evidence" value="ECO:0007669"/>
    <property type="project" value="InterPro"/>
</dbReference>
<evidence type="ECO:0000313" key="6">
    <source>
        <dbReference type="EMBL" id="KKK91606.1"/>
    </source>
</evidence>
<dbReference type="InterPro" id="IPR033704">
    <property type="entry name" value="dUTPase_trimeric"/>
</dbReference>
<evidence type="ECO:0000259" key="5">
    <source>
        <dbReference type="Pfam" id="PF00692"/>
    </source>
</evidence>
<evidence type="ECO:0000256" key="4">
    <source>
        <dbReference type="ARBA" id="ARBA00023080"/>
    </source>
</evidence>
<sequence length="124" mass="14044">MLELLVQFIHSQAKLPSKVYSNDAGWDISCVEDKYFRKIYPSGEFGFLLYPKESHVFSTGIKIAIPNNYTLIYKDRSGLGVKKNLHVLAGVIDCQYRGELKVCLINLGREPVKILPSDRIVQAL</sequence>
<dbReference type="AlphaFoldDB" id="A0A0F9C4K2"/>
<name>A0A0F9C4K2_9ZZZZ</name>
<dbReference type="InterPro" id="IPR008181">
    <property type="entry name" value="dUTPase"/>
</dbReference>
<dbReference type="PANTHER" id="PTHR11241">
    <property type="entry name" value="DEOXYURIDINE 5'-TRIPHOSPHATE NUCLEOTIDOHYDROLASE"/>
    <property type="match status" value="1"/>
</dbReference>
<dbReference type="SUPFAM" id="SSF51283">
    <property type="entry name" value="dUTPase-like"/>
    <property type="match status" value="1"/>
</dbReference>
<evidence type="ECO:0000256" key="2">
    <source>
        <dbReference type="ARBA" id="ARBA00012379"/>
    </source>
</evidence>
<dbReference type="GO" id="GO:0004170">
    <property type="term" value="F:dUTP diphosphatase activity"/>
    <property type="evidence" value="ECO:0007669"/>
    <property type="project" value="UniProtKB-EC"/>
</dbReference>
<comment type="caution">
    <text evidence="6">The sequence shown here is derived from an EMBL/GenBank/DDBJ whole genome shotgun (WGS) entry which is preliminary data.</text>
</comment>
<dbReference type="EC" id="3.6.1.23" evidence="2"/>
<dbReference type="GO" id="GO:0000287">
    <property type="term" value="F:magnesium ion binding"/>
    <property type="evidence" value="ECO:0007669"/>
    <property type="project" value="InterPro"/>
</dbReference>
<gene>
    <name evidence="6" type="ORF">LCGC14_2711230</name>
</gene>
<proteinExistence type="inferred from homology"/>
<comment type="similarity">
    <text evidence="1">Belongs to the dUTPase family.</text>
</comment>
<feature type="non-terminal residue" evidence="6">
    <location>
        <position position="124"/>
    </location>
</feature>
<keyword evidence="3" id="KW-0378">Hydrolase</keyword>
<evidence type="ECO:0000256" key="3">
    <source>
        <dbReference type="ARBA" id="ARBA00022801"/>
    </source>
</evidence>
<dbReference type="GO" id="GO:0006226">
    <property type="term" value="P:dUMP biosynthetic process"/>
    <property type="evidence" value="ECO:0007669"/>
    <property type="project" value="InterPro"/>
</dbReference>
<dbReference type="Pfam" id="PF00692">
    <property type="entry name" value="dUTPase"/>
    <property type="match status" value="1"/>
</dbReference>
<dbReference type="InterPro" id="IPR036157">
    <property type="entry name" value="dUTPase-like_sf"/>
</dbReference>
<protein>
    <recommendedName>
        <fullName evidence="2">dUTP diphosphatase</fullName>
        <ecNumber evidence="2">3.6.1.23</ecNumber>
    </recommendedName>
</protein>
<accession>A0A0F9C4K2</accession>
<dbReference type="InterPro" id="IPR029054">
    <property type="entry name" value="dUTPase-like"/>
</dbReference>
<evidence type="ECO:0000256" key="1">
    <source>
        <dbReference type="ARBA" id="ARBA00006581"/>
    </source>
</evidence>
<dbReference type="PANTHER" id="PTHR11241:SF0">
    <property type="entry name" value="DEOXYURIDINE 5'-TRIPHOSPHATE NUCLEOTIDOHYDROLASE"/>
    <property type="match status" value="1"/>
</dbReference>